<dbReference type="Proteomes" id="UP000243859">
    <property type="component" value="Unassembled WGS sequence"/>
</dbReference>
<dbReference type="Pfam" id="PF03799">
    <property type="entry name" value="FtsQ_DivIB_C"/>
    <property type="match status" value="1"/>
</dbReference>
<evidence type="ECO:0000313" key="11">
    <source>
        <dbReference type="EMBL" id="PTN00950.1"/>
    </source>
</evidence>
<keyword evidence="2 9" id="KW-1003">Cell membrane</keyword>
<keyword evidence="5 9" id="KW-0812">Transmembrane</keyword>
<organism evidence="11 12">
    <name type="scientific">Rhodovulum imhoffii</name>
    <dbReference type="NCBI Taxonomy" id="365340"/>
    <lineage>
        <taxon>Bacteria</taxon>
        <taxon>Pseudomonadati</taxon>
        <taxon>Pseudomonadota</taxon>
        <taxon>Alphaproteobacteria</taxon>
        <taxon>Rhodobacterales</taxon>
        <taxon>Paracoccaceae</taxon>
        <taxon>Rhodovulum</taxon>
    </lineage>
</organism>
<evidence type="ECO:0000256" key="7">
    <source>
        <dbReference type="ARBA" id="ARBA00023136"/>
    </source>
</evidence>
<gene>
    <name evidence="9" type="primary">ftsQ</name>
    <name evidence="11" type="ORF">C8N32_1197</name>
</gene>
<keyword evidence="7 9" id="KW-0472">Membrane</keyword>
<dbReference type="InterPro" id="IPR034746">
    <property type="entry name" value="POTRA"/>
</dbReference>
<name>A0A2T5BPH3_9RHOB</name>
<proteinExistence type="inferred from homology"/>
<dbReference type="OrthoDB" id="9783091at2"/>
<dbReference type="InterPro" id="IPR026579">
    <property type="entry name" value="FtsQ"/>
</dbReference>
<dbReference type="GO" id="GO:0005886">
    <property type="term" value="C:plasma membrane"/>
    <property type="evidence" value="ECO:0007669"/>
    <property type="project" value="UniProtKB-SubCell"/>
</dbReference>
<keyword evidence="12" id="KW-1185">Reference proteome</keyword>
<dbReference type="GO" id="GO:0032153">
    <property type="term" value="C:cell division site"/>
    <property type="evidence" value="ECO:0007669"/>
    <property type="project" value="UniProtKB-UniRule"/>
</dbReference>
<dbReference type="EMBL" id="QAAA01000019">
    <property type="protein sequence ID" value="PTN00950.1"/>
    <property type="molecule type" value="Genomic_DNA"/>
</dbReference>
<evidence type="ECO:0000256" key="1">
    <source>
        <dbReference type="ARBA" id="ARBA00004370"/>
    </source>
</evidence>
<dbReference type="Gene3D" id="3.40.50.11690">
    <property type="entry name" value="Cell division protein FtsQ/DivIB"/>
    <property type="match status" value="1"/>
</dbReference>
<evidence type="ECO:0000256" key="4">
    <source>
        <dbReference type="ARBA" id="ARBA00022618"/>
    </source>
</evidence>
<evidence type="ECO:0000256" key="8">
    <source>
        <dbReference type="ARBA" id="ARBA00023306"/>
    </source>
</evidence>
<evidence type="ECO:0000256" key="6">
    <source>
        <dbReference type="ARBA" id="ARBA00022989"/>
    </source>
</evidence>
<dbReference type="PROSITE" id="PS51779">
    <property type="entry name" value="POTRA"/>
    <property type="match status" value="1"/>
</dbReference>
<keyword evidence="6 9" id="KW-1133">Transmembrane helix</keyword>
<protein>
    <recommendedName>
        <fullName evidence="9">Cell division protein FtsQ</fullName>
    </recommendedName>
</protein>
<evidence type="ECO:0000256" key="9">
    <source>
        <dbReference type="HAMAP-Rule" id="MF_00911"/>
    </source>
</evidence>
<comment type="function">
    <text evidence="9">Essential cell division protein.</text>
</comment>
<feature type="domain" description="POTRA" evidence="10">
    <location>
        <begin position="76"/>
        <end position="144"/>
    </location>
</feature>
<evidence type="ECO:0000256" key="3">
    <source>
        <dbReference type="ARBA" id="ARBA00022519"/>
    </source>
</evidence>
<accession>A0A2T5BPH3</accession>
<dbReference type="PANTHER" id="PTHR35851">
    <property type="entry name" value="CELL DIVISION PROTEIN FTSQ"/>
    <property type="match status" value="1"/>
</dbReference>
<keyword evidence="8 9" id="KW-0131">Cell cycle</keyword>
<evidence type="ECO:0000259" key="10">
    <source>
        <dbReference type="PROSITE" id="PS51779"/>
    </source>
</evidence>
<dbReference type="AlphaFoldDB" id="A0A2T5BPH3"/>
<keyword evidence="3 9" id="KW-0997">Cell inner membrane</keyword>
<dbReference type="GO" id="GO:0090529">
    <property type="term" value="P:cell septum assembly"/>
    <property type="evidence" value="ECO:0007669"/>
    <property type="project" value="InterPro"/>
</dbReference>
<comment type="similarity">
    <text evidence="9">Belongs to the FtsQ/DivIB family. FtsQ subfamily.</text>
</comment>
<evidence type="ECO:0000313" key="12">
    <source>
        <dbReference type="Proteomes" id="UP000243859"/>
    </source>
</evidence>
<sequence>MQPLKRKHAPGAPSRWAYRAERLWLTPVVRNGLRFGVPVLVLGGLAAFYLGDPANRAVLLNAGLELRRSIVERPEFMVSSVSIVGASPEVAEDIGDVMGLDFPVSSFDLDLDPVRQAVTGLDAIARADLFIRPGGVLEVRVVERTPRILWRSENGLELLDREGHRVGAVTRRGARADLPLIVGQGAEVAVPEALALLAAARPVEARLRGLVRMGERRWDVVLDRGQRILLPEEGALAALERVMALDQAEDLLSRDVVAVDLRIPARPTLRMGPNAQKIFQEIKAMELGATSG</sequence>
<evidence type="ECO:0000256" key="5">
    <source>
        <dbReference type="ARBA" id="ARBA00022692"/>
    </source>
</evidence>
<keyword evidence="4 9" id="KW-0132">Cell division</keyword>
<dbReference type="InterPro" id="IPR045335">
    <property type="entry name" value="FtsQ_C_sf"/>
</dbReference>
<comment type="caution">
    <text evidence="11">The sequence shown here is derived from an EMBL/GenBank/DDBJ whole genome shotgun (WGS) entry which is preliminary data.</text>
</comment>
<dbReference type="RefSeq" id="WP_107893296.1">
    <property type="nucleotide sequence ID" value="NZ_NHSI01000019.1"/>
</dbReference>
<comment type="subcellular location">
    <subcellularLocation>
        <location evidence="9">Cell inner membrane</location>
        <topology evidence="9">Single-pass type II membrane protein</topology>
    </subcellularLocation>
    <subcellularLocation>
        <location evidence="1">Membrane</location>
    </subcellularLocation>
    <text evidence="9">Localizes to the division septum.</text>
</comment>
<dbReference type="HAMAP" id="MF_00911">
    <property type="entry name" value="FtsQ_subfam"/>
    <property type="match status" value="1"/>
</dbReference>
<reference evidence="11 12" key="1">
    <citation type="submission" date="2018-04" db="EMBL/GenBank/DDBJ databases">
        <title>Genomic Encyclopedia of Archaeal and Bacterial Type Strains, Phase II (KMG-II): from individual species to whole genera.</title>
        <authorList>
            <person name="Goeker M."/>
        </authorList>
    </citation>
    <scope>NUCLEOTIDE SEQUENCE [LARGE SCALE GENOMIC DNA]</scope>
    <source>
        <strain evidence="11 12">DSM 18064</strain>
    </source>
</reference>
<evidence type="ECO:0000256" key="2">
    <source>
        <dbReference type="ARBA" id="ARBA00022475"/>
    </source>
</evidence>
<dbReference type="PANTHER" id="PTHR35851:SF1">
    <property type="entry name" value="CELL DIVISION PROTEIN FTSQ"/>
    <property type="match status" value="1"/>
</dbReference>
<dbReference type="GO" id="GO:0043093">
    <property type="term" value="P:FtsZ-dependent cytokinesis"/>
    <property type="evidence" value="ECO:0007669"/>
    <property type="project" value="UniProtKB-UniRule"/>
</dbReference>
<dbReference type="InterPro" id="IPR005548">
    <property type="entry name" value="Cell_div_FtsQ/DivIB_C"/>
</dbReference>